<dbReference type="RefSeq" id="WP_168108070.1">
    <property type="nucleotide sequence ID" value="NZ_VTOX01000004.1"/>
</dbReference>
<dbReference type="Proteomes" id="UP000521868">
    <property type="component" value="Unassembled WGS sequence"/>
</dbReference>
<dbReference type="GO" id="GO:0043165">
    <property type="term" value="P:Gram-negative-bacterium-type cell outer membrane assembly"/>
    <property type="evidence" value="ECO:0007669"/>
    <property type="project" value="UniProtKB-UniRule"/>
</dbReference>
<keyword evidence="3 4" id="KW-0998">Cell outer membrane</keyword>
<dbReference type="PROSITE" id="PS51257">
    <property type="entry name" value="PROKAR_LIPOPROTEIN"/>
    <property type="match status" value="1"/>
</dbReference>
<protein>
    <recommendedName>
        <fullName evidence="4">Outer membrane protein assembly factor BamE</fullName>
    </recommendedName>
</protein>
<comment type="subcellular location">
    <subcellularLocation>
        <location evidence="4">Cell outer membrane</location>
        <topology evidence="4">Lipid-anchor</topology>
    </subcellularLocation>
</comment>
<gene>
    <name evidence="4" type="primary">bamE</name>
    <name evidence="8" type="ORF">RAMLITH_14135</name>
</gene>
<keyword evidence="4" id="KW-0564">Palmitate</keyword>
<reference evidence="8 9" key="1">
    <citation type="journal article" date="2020" name="Nature">
        <title>Bacterial chemolithoautotrophy via manganese oxidation.</title>
        <authorList>
            <person name="Yu H."/>
            <person name="Leadbetter J.R."/>
        </authorList>
    </citation>
    <scope>NUCLEOTIDE SEQUENCE [LARGE SCALE GENOMIC DNA]</scope>
    <source>
        <strain evidence="8 9">RBP-1</strain>
    </source>
</reference>
<comment type="subunit">
    <text evidence="4">Part of the Bam complex.</text>
</comment>
<evidence type="ECO:0000313" key="9">
    <source>
        <dbReference type="Proteomes" id="UP000521868"/>
    </source>
</evidence>
<dbReference type="Gene3D" id="3.30.1450.10">
    <property type="match status" value="1"/>
</dbReference>
<evidence type="ECO:0000256" key="2">
    <source>
        <dbReference type="ARBA" id="ARBA00023136"/>
    </source>
</evidence>
<organism evidence="8 9">
    <name type="scientific">Ramlibacter lithotrophicus</name>
    <dbReference type="NCBI Taxonomy" id="2606681"/>
    <lineage>
        <taxon>Bacteria</taxon>
        <taxon>Pseudomonadati</taxon>
        <taxon>Pseudomonadota</taxon>
        <taxon>Betaproteobacteria</taxon>
        <taxon>Burkholderiales</taxon>
        <taxon>Comamonadaceae</taxon>
        <taxon>Ramlibacter</taxon>
    </lineage>
</organism>
<keyword evidence="2 4" id="KW-0472">Membrane</keyword>
<dbReference type="PANTHER" id="PTHR37482">
    <property type="entry name" value="OUTER MEMBRANE PROTEIN ASSEMBLY FACTOR BAME"/>
    <property type="match status" value="1"/>
</dbReference>
<name>A0A7X6I744_9BURK</name>
<feature type="compositionally biased region" description="Low complexity" evidence="5">
    <location>
        <begin position="154"/>
        <end position="176"/>
    </location>
</feature>
<evidence type="ECO:0000256" key="4">
    <source>
        <dbReference type="HAMAP-Rule" id="MF_00925"/>
    </source>
</evidence>
<dbReference type="PANTHER" id="PTHR37482:SF1">
    <property type="entry name" value="OUTER MEMBRANE PROTEIN ASSEMBLY FACTOR BAME"/>
    <property type="match status" value="1"/>
</dbReference>
<keyword evidence="9" id="KW-1185">Reference proteome</keyword>
<dbReference type="GO" id="GO:0030674">
    <property type="term" value="F:protein-macromolecule adaptor activity"/>
    <property type="evidence" value="ECO:0007669"/>
    <property type="project" value="TreeGrafter"/>
</dbReference>
<dbReference type="InterPro" id="IPR037873">
    <property type="entry name" value="BamE-like"/>
</dbReference>
<dbReference type="EMBL" id="VTOX01000004">
    <property type="protein sequence ID" value="NKE66966.1"/>
    <property type="molecule type" value="Genomic_DNA"/>
</dbReference>
<comment type="function">
    <text evidence="4">Part of the outer membrane protein assembly complex, which is involved in assembly and insertion of beta-barrel proteins into the outer membrane.</text>
</comment>
<dbReference type="InterPro" id="IPR026592">
    <property type="entry name" value="BamE"/>
</dbReference>
<dbReference type="Pfam" id="PF04355">
    <property type="entry name" value="BamE"/>
    <property type="match status" value="1"/>
</dbReference>
<evidence type="ECO:0000259" key="7">
    <source>
        <dbReference type="Pfam" id="PF04355"/>
    </source>
</evidence>
<dbReference type="GO" id="GO:1990063">
    <property type="term" value="C:Bam protein complex"/>
    <property type="evidence" value="ECO:0007669"/>
    <property type="project" value="TreeGrafter"/>
</dbReference>
<keyword evidence="4" id="KW-0449">Lipoprotein</keyword>
<feature type="signal peptide" evidence="6">
    <location>
        <begin position="1"/>
        <end position="19"/>
    </location>
</feature>
<evidence type="ECO:0000256" key="3">
    <source>
        <dbReference type="ARBA" id="ARBA00023237"/>
    </source>
</evidence>
<dbReference type="AlphaFoldDB" id="A0A7X6I744"/>
<keyword evidence="1 4" id="KW-0732">Signal</keyword>
<dbReference type="GO" id="GO:0051205">
    <property type="term" value="P:protein insertion into membrane"/>
    <property type="evidence" value="ECO:0007669"/>
    <property type="project" value="UniProtKB-UniRule"/>
</dbReference>
<evidence type="ECO:0000256" key="6">
    <source>
        <dbReference type="SAM" id="SignalP"/>
    </source>
</evidence>
<evidence type="ECO:0000256" key="5">
    <source>
        <dbReference type="SAM" id="MobiDB-lite"/>
    </source>
</evidence>
<feature type="domain" description="Outer membrane protein assembly factor BamE" evidence="7">
    <location>
        <begin position="48"/>
        <end position="117"/>
    </location>
</feature>
<sequence>MSASIFRACRIGLALVAAAAAGGCGSLNSMSQRVVGSIAPYKVEVVQGNFVSREQVSALRPGMSRLQVRDVLGTPLVTSVFHADRWDYVFTIKRDGVQSQVRRLAVFFKGDVLDRFEGDEMPTEAEFVATLDNKRKGAKVPVLEATEEQLRKFPAAQPPAKAASAPAEAPASASYPPLEPVTR</sequence>
<comment type="caution">
    <text evidence="8">The sequence shown here is derived from an EMBL/GenBank/DDBJ whole genome shotgun (WGS) entry which is preliminary data.</text>
</comment>
<comment type="similarity">
    <text evidence="4">Belongs to the BamE family.</text>
</comment>
<evidence type="ECO:0000313" key="8">
    <source>
        <dbReference type="EMBL" id="NKE66966.1"/>
    </source>
</evidence>
<feature type="region of interest" description="Disordered" evidence="5">
    <location>
        <begin position="153"/>
        <end position="183"/>
    </location>
</feature>
<feature type="chain" id="PRO_5031665042" description="Outer membrane protein assembly factor BamE" evidence="6">
    <location>
        <begin position="20"/>
        <end position="183"/>
    </location>
</feature>
<dbReference type="InterPro" id="IPR007450">
    <property type="entry name" value="BamE_dom"/>
</dbReference>
<proteinExistence type="inferred from homology"/>
<dbReference type="HAMAP" id="MF_00925">
    <property type="entry name" value="OM_assembly_BamE"/>
    <property type="match status" value="1"/>
</dbReference>
<evidence type="ECO:0000256" key="1">
    <source>
        <dbReference type="ARBA" id="ARBA00022729"/>
    </source>
</evidence>
<accession>A0A7X6I744</accession>